<feature type="non-terminal residue" evidence="1">
    <location>
        <position position="1"/>
    </location>
</feature>
<dbReference type="Proteomes" id="UP000007800">
    <property type="component" value="Unassembled WGS sequence"/>
</dbReference>
<dbReference type="EMBL" id="GG686448">
    <property type="protein sequence ID" value="EEQ98612.1"/>
    <property type="molecule type" value="Genomic_DNA"/>
</dbReference>
<dbReference type="RefSeq" id="XP_002765895.1">
    <property type="nucleotide sequence ID" value="XM_002765849.1"/>
</dbReference>
<protein>
    <submittedName>
        <fullName evidence="1">Uncharacterized protein</fullName>
    </submittedName>
</protein>
<organism evidence="2">
    <name type="scientific">Perkinsus marinus (strain ATCC 50983 / TXsc)</name>
    <dbReference type="NCBI Taxonomy" id="423536"/>
    <lineage>
        <taxon>Eukaryota</taxon>
        <taxon>Sar</taxon>
        <taxon>Alveolata</taxon>
        <taxon>Perkinsozoa</taxon>
        <taxon>Perkinsea</taxon>
        <taxon>Perkinsida</taxon>
        <taxon>Perkinsidae</taxon>
        <taxon>Perkinsus</taxon>
    </lineage>
</organism>
<gene>
    <name evidence="1" type="ORF">Pmar_PMAR024124</name>
</gene>
<dbReference type="OrthoDB" id="2014201at2759"/>
<name>C5LXD3_PERM5</name>
<accession>C5LXD3</accession>
<keyword evidence="2" id="KW-1185">Reference proteome</keyword>
<sequence>VCVPIIYGASSLYKKDWFREVFTKLHIFNPDVSPDKDIFNLLKEDVTTPHRHHLKGMTPEQYYLAGMLAPYLTHIDQSYNFEIQLHGGVPLTHKWQHMSYDDIKIVHYSGGEIQSSIYPQVFLGRQDKYMPKKLFNTLPWDVQDLAHHRAKAAWIDFNINLAQAASTTVKKTRDGYNKSNMTLMDIVLERGLIGGYYDDDDDDDDVDDEWYCYDDDKSSDHNEVSDTAYKDTIQIGDSFIDDDGDSIIQWLLVKIILHDNITYIGRGSEGYIE</sequence>
<evidence type="ECO:0000313" key="2">
    <source>
        <dbReference type="Proteomes" id="UP000007800"/>
    </source>
</evidence>
<evidence type="ECO:0000313" key="1">
    <source>
        <dbReference type="EMBL" id="EEQ98612.1"/>
    </source>
</evidence>
<proteinExistence type="predicted"/>
<dbReference type="InParanoid" id="C5LXD3"/>
<dbReference type="GeneID" id="9062312"/>
<reference evidence="1 2" key="1">
    <citation type="submission" date="2008-07" db="EMBL/GenBank/DDBJ databases">
        <authorList>
            <person name="El-Sayed N."/>
            <person name="Caler E."/>
            <person name="Inman J."/>
            <person name="Amedeo P."/>
            <person name="Hass B."/>
            <person name="Wortman J."/>
        </authorList>
    </citation>
    <scope>NUCLEOTIDE SEQUENCE [LARGE SCALE GENOMIC DNA]</scope>
    <source>
        <strain evidence="2">ATCC 50983 / TXsc</strain>
    </source>
</reference>
<dbReference type="AlphaFoldDB" id="C5LXD3"/>